<evidence type="ECO:0000313" key="4">
    <source>
        <dbReference type="EMBL" id="MFI7263747.1"/>
    </source>
</evidence>
<dbReference type="SUPFAM" id="SSF55729">
    <property type="entry name" value="Acyl-CoA N-acyltransferases (Nat)"/>
    <property type="match status" value="1"/>
</dbReference>
<comment type="caution">
    <text evidence="4">The sequence shown here is derived from an EMBL/GenBank/DDBJ whole genome shotgun (WGS) entry which is preliminary data.</text>
</comment>
<keyword evidence="1 4" id="KW-0808">Transferase</keyword>
<dbReference type="PANTHER" id="PTHR43877:SF1">
    <property type="entry name" value="ACETYLTRANSFERASE"/>
    <property type="match status" value="1"/>
</dbReference>
<evidence type="ECO:0000256" key="1">
    <source>
        <dbReference type="ARBA" id="ARBA00022679"/>
    </source>
</evidence>
<dbReference type="CDD" id="cd04301">
    <property type="entry name" value="NAT_SF"/>
    <property type="match status" value="1"/>
</dbReference>
<keyword evidence="5" id="KW-1185">Reference proteome</keyword>
<proteinExistence type="predicted"/>
<dbReference type="EC" id="2.3.-.-" evidence="4"/>
<dbReference type="EMBL" id="JBITLE010000005">
    <property type="protein sequence ID" value="MFI7263747.1"/>
    <property type="molecule type" value="Genomic_DNA"/>
</dbReference>
<reference evidence="4 5" key="1">
    <citation type="submission" date="2024-10" db="EMBL/GenBank/DDBJ databases">
        <title>The Natural Products Discovery Center: Release of the First 8490 Sequenced Strains for Exploring Actinobacteria Biosynthetic Diversity.</title>
        <authorList>
            <person name="Kalkreuter E."/>
            <person name="Kautsar S.A."/>
            <person name="Yang D."/>
            <person name="Bader C.D."/>
            <person name="Teijaro C.N."/>
            <person name="Fluegel L."/>
            <person name="Davis C.M."/>
            <person name="Simpson J.R."/>
            <person name="Lauterbach L."/>
            <person name="Steele A.D."/>
            <person name="Gui C."/>
            <person name="Meng S."/>
            <person name="Li G."/>
            <person name="Viehrig K."/>
            <person name="Ye F."/>
            <person name="Su P."/>
            <person name="Kiefer A.F."/>
            <person name="Nichols A."/>
            <person name="Cepeda A.J."/>
            <person name="Yan W."/>
            <person name="Fan B."/>
            <person name="Jiang Y."/>
            <person name="Adhikari A."/>
            <person name="Zheng C.-J."/>
            <person name="Schuster L."/>
            <person name="Cowan T.M."/>
            <person name="Smanski M.J."/>
            <person name="Chevrette M.G."/>
            <person name="De Carvalho L.P.S."/>
            <person name="Shen B."/>
        </authorList>
    </citation>
    <scope>NUCLEOTIDE SEQUENCE [LARGE SCALE GENOMIC DNA]</scope>
    <source>
        <strain evidence="4 5">NPDC049845</strain>
    </source>
</reference>
<keyword evidence="2 4" id="KW-0012">Acyltransferase</keyword>
<sequence length="153" mass="17585">MTTTVTIRDFRPDDGEALSALVVRCLREVNSRDYPAELIDRMCDHFSPDRFRRLGRERRVYVAERDGRVVGTVSRDGNKVYTMFVDPDAHGGGIGRRLMRHVENLARAEGHEFMETGASITGHGFYQRIGYQDVRVSDTEFGINHILRRQLRS</sequence>
<dbReference type="InterPro" id="IPR000182">
    <property type="entry name" value="GNAT_dom"/>
</dbReference>
<evidence type="ECO:0000313" key="5">
    <source>
        <dbReference type="Proteomes" id="UP001612812"/>
    </source>
</evidence>
<dbReference type="Gene3D" id="3.40.630.30">
    <property type="match status" value="1"/>
</dbReference>
<accession>A0ABW7ZP59</accession>
<protein>
    <submittedName>
        <fullName evidence="4">GNAT family N-acetyltransferase</fullName>
        <ecNumber evidence="4">2.3.-.-</ecNumber>
    </submittedName>
</protein>
<dbReference type="RefSeq" id="WP_396769333.1">
    <property type="nucleotide sequence ID" value="NZ_JBITLA010000005.1"/>
</dbReference>
<name>A0ABW7ZP59_9ACTN</name>
<evidence type="ECO:0000259" key="3">
    <source>
        <dbReference type="PROSITE" id="PS51186"/>
    </source>
</evidence>
<feature type="domain" description="N-acetyltransferase" evidence="3">
    <location>
        <begin position="5"/>
        <end position="153"/>
    </location>
</feature>
<dbReference type="InterPro" id="IPR016181">
    <property type="entry name" value="Acyl_CoA_acyltransferase"/>
</dbReference>
<gene>
    <name evidence="4" type="ORF">ACIBP4_15800</name>
</gene>
<dbReference type="PANTHER" id="PTHR43877">
    <property type="entry name" value="AMINOALKYLPHOSPHONATE N-ACETYLTRANSFERASE-RELATED-RELATED"/>
    <property type="match status" value="1"/>
</dbReference>
<organism evidence="4 5">
    <name type="scientific">Micromonospora maritima</name>
    <dbReference type="NCBI Taxonomy" id="986711"/>
    <lineage>
        <taxon>Bacteria</taxon>
        <taxon>Bacillati</taxon>
        <taxon>Actinomycetota</taxon>
        <taxon>Actinomycetes</taxon>
        <taxon>Micromonosporales</taxon>
        <taxon>Micromonosporaceae</taxon>
        <taxon>Micromonospora</taxon>
    </lineage>
</organism>
<dbReference type="InterPro" id="IPR050832">
    <property type="entry name" value="Bact_Acetyltransf"/>
</dbReference>
<dbReference type="PROSITE" id="PS51186">
    <property type="entry name" value="GNAT"/>
    <property type="match status" value="1"/>
</dbReference>
<dbReference type="Pfam" id="PF13673">
    <property type="entry name" value="Acetyltransf_10"/>
    <property type="match status" value="1"/>
</dbReference>
<evidence type="ECO:0000256" key="2">
    <source>
        <dbReference type="ARBA" id="ARBA00023315"/>
    </source>
</evidence>
<dbReference type="Proteomes" id="UP001612812">
    <property type="component" value="Unassembled WGS sequence"/>
</dbReference>
<dbReference type="GO" id="GO:0016746">
    <property type="term" value="F:acyltransferase activity"/>
    <property type="evidence" value="ECO:0007669"/>
    <property type="project" value="UniProtKB-KW"/>
</dbReference>